<dbReference type="InterPro" id="IPR027417">
    <property type="entry name" value="P-loop_NTPase"/>
</dbReference>
<protein>
    <recommendedName>
        <fullName evidence="1">Dynamin N-terminal domain-containing protein</fullName>
    </recommendedName>
</protein>
<dbReference type="SUPFAM" id="SSF52540">
    <property type="entry name" value="P-loop containing nucleoside triphosphate hydrolases"/>
    <property type="match status" value="1"/>
</dbReference>
<organism evidence="2 3">
    <name type="scientific">Peronospora destructor</name>
    <dbReference type="NCBI Taxonomy" id="86335"/>
    <lineage>
        <taxon>Eukaryota</taxon>
        <taxon>Sar</taxon>
        <taxon>Stramenopiles</taxon>
        <taxon>Oomycota</taxon>
        <taxon>Peronosporomycetes</taxon>
        <taxon>Peronosporales</taxon>
        <taxon>Peronosporaceae</taxon>
        <taxon>Peronospora</taxon>
    </lineage>
</organism>
<dbReference type="Pfam" id="PF00350">
    <property type="entry name" value="Dynamin_N"/>
    <property type="match status" value="1"/>
</dbReference>
<evidence type="ECO:0000259" key="1">
    <source>
        <dbReference type="Pfam" id="PF00350"/>
    </source>
</evidence>
<dbReference type="InterPro" id="IPR045063">
    <property type="entry name" value="Dynamin_N"/>
</dbReference>
<accession>A0AAV0ULG9</accession>
<dbReference type="EMBL" id="CANTFM010001281">
    <property type="protein sequence ID" value="CAI5737690.1"/>
    <property type="molecule type" value="Genomic_DNA"/>
</dbReference>
<sequence>MKQKVSKGLLEQVRTCEEERKLIDQLRDISLDEYIELPQIAVMGDTSSGKSSLLSALLDSSFPSSDQLTTRCPTTRVLLTRADTFCGSVRLVRFQTSANDGGKIKKREELENLGRVQDVPVAITKFTKKLVSEGQYISDNEIVIEMSGPTCLISRSQICQDLCARWTITKIGVLF</sequence>
<dbReference type="Gene3D" id="3.40.50.300">
    <property type="entry name" value="P-loop containing nucleotide triphosphate hydrolases"/>
    <property type="match status" value="1"/>
</dbReference>
<reference evidence="2" key="1">
    <citation type="submission" date="2022-12" db="EMBL/GenBank/DDBJ databases">
        <authorList>
            <person name="Webb A."/>
        </authorList>
    </citation>
    <scope>NUCLEOTIDE SEQUENCE</scope>
    <source>
        <strain evidence="2">Pd1</strain>
    </source>
</reference>
<dbReference type="AlphaFoldDB" id="A0AAV0ULG9"/>
<keyword evidence="3" id="KW-1185">Reference proteome</keyword>
<dbReference type="PRINTS" id="PR00195">
    <property type="entry name" value="DYNAMIN"/>
</dbReference>
<dbReference type="InterPro" id="IPR022812">
    <property type="entry name" value="Dynamin"/>
</dbReference>
<name>A0AAV0ULG9_9STRA</name>
<proteinExistence type="predicted"/>
<gene>
    <name evidence="2" type="ORF">PDE001_LOCUS6683</name>
</gene>
<dbReference type="Proteomes" id="UP001162029">
    <property type="component" value="Unassembled WGS sequence"/>
</dbReference>
<feature type="domain" description="Dynamin N-terminal" evidence="1">
    <location>
        <begin position="40"/>
        <end position="151"/>
    </location>
</feature>
<evidence type="ECO:0000313" key="3">
    <source>
        <dbReference type="Proteomes" id="UP001162029"/>
    </source>
</evidence>
<evidence type="ECO:0000313" key="2">
    <source>
        <dbReference type="EMBL" id="CAI5737690.1"/>
    </source>
</evidence>
<comment type="caution">
    <text evidence="2">The sequence shown here is derived from an EMBL/GenBank/DDBJ whole genome shotgun (WGS) entry which is preliminary data.</text>
</comment>